<dbReference type="InterPro" id="IPR000073">
    <property type="entry name" value="AB_hydrolase_1"/>
</dbReference>
<sequence>MKILLSILAVFVLIMVCLCSTLCILKKKRAKEIKITSANGVDYGEFVAIGGIQQYLHHRGEDIQNPVLLFLHGGPGSPMLPFAQEFQVPWENKVTVVHWEQRNCGKTYYKNNPKQVNPTTTMDQVIQDTYEIVEYLKAKYNKEKIIIMGHSWGSVMGSLFTLKYPHLVLRYIGVGQVVNMFRNENVSYERALEYIKGSGNQRDYQALTALSPYPGTIYNDEMKKKMAKFRKLQVKYKLAAGPTAELVWNVFCSPFYTLRDTRYLLSSGVVETGQSAILNYLIQTFDLAAISTKYETPVFYIHGEDDWQTPYRLAQDYFSTVEAPIKQFYSIPNAGHITMLDQKERFNEALFEIIDVM</sequence>
<dbReference type="AlphaFoldDB" id="A0A3S1BMS0"/>
<proteinExistence type="inferred from homology"/>
<dbReference type="GO" id="GO:0004177">
    <property type="term" value="F:aminopeptidase activity"/>
    <property type="evidence" value="ECO:0007669"/>
    <property type="project" value="UniProtKB-EC"/>
</dbReference>
<name>A0A3S1BMS0_9BACL</name>
<dbReference type="Proteomes" id="UP000279446">
    <property type="component" value="Unassembled WGS sequence"/>
</dbReference>
<organism evidence="4 5">
    <name type="scientific">Paenibacillus anaericanus</name>
    <dbReference type="NCBI Taxonomy" id="170367"/>
    <lineage>
        <taxon>Bacteria</taxon>
        <taxon>Bacillati</taxon>
        <taxon>Bacillota</taxon>
        <taxon>Bacilli</taxon>
        <taxon>Bacillales</taxon>
        <taxon>Paenibacillaceae</taxon>
        <taxon>Paenibacillus</taxon>
    </lineage>
</organism>
<evidence type="ECO:0000313" key="4">
    <source>
        <dbReference type="EMBL" id="RUT45336.1"/>
    </source>
</evidence>
<dbReference type="RefSeq" id="WP_127192941.1">
    <property type="nucleotide sequence ID" value="NZ_RZNY01000012.1"/>
</dbReference>
<evidence type="ECO:0000256" key="2">
    <source>
        <dbReference type="ARBA" id="ARBA00022801"/>
    </source>
</evidence>
<keyword evidence="5" id="KW-1185">Reference proteome</keyword>
<evidence type="ECO:0000256" key="1">
    <source>
        <dbReference type="ARBA" id="ARBA00010088"/>
    </source>
</evidence>
<dbReference type="GO" id="GO:0006508">
    <property type="term" value="P:proteolysis"/>
    <property type="evidence" value="ECO:0007669"/>
    <property type="project" value="InterPro"/>
</dbReference>
<reference evidence="4 5" key="1">
    <citation type="submission" date="2018-12" db="EMBL/GenBank/DDBJ databases">
        <authorList>
            <person name="Sun L."/>
            <person name="Chen Z."/>
        </authorList>
    </citation>
    <scope>NUCLEOTIDE SEQUENCE [LARGE SCALE GENOMIC DNA]</scope>
    <source>
        <strain evidence="4 5">DSM 15890</strain>
    </source>
</reference>
<dbReference type="Gene3D" id="3.40.50.1820">
    <property type="entry name" value="alpha/beta hydrolase"/>
    <property type="match status" value="1"/>
</dbReference>
<evidence type="ECO:0000313" key="5">
    <source>
        <dbReference type="Proteomes" id="UP000279446"/>
    </source>
</evidence>
<keyword evidence="2 4" id="KW-0378">Hydrolase</keyword>
<evidence type="ECO:0000259" key="3">
    <source>
        <dbReference type="Pfam" id="PF00561"/>
    </source>
</evidence>
<protein>
    <submittedName>
        <fullName evidence="4">Alpha/beta hydrolase</fullName>
    </submittedName>
</protein>
<dbReference type="EMBL" id="RZNY01000012">
    <property type="protein sequence ID" value="RUT45336.1"/>
    <property type="molecule type" value="Genomic_DNA"/>
</dbReference>
<comment type="caution">
    <text evidence="4">The sequence shown here is derived from an EMBL/GenBank/DDBJ whole genome shotgun (WGS) entry which is preliminary data.</text>
</comment>
<comment type="similarity">
    <text evidence="1">Belongs to the peptidase S33 family.</text>
</comment>
<dbReference type="Pfam" id="PF00561">
    <property type="entry name" value="Abhydrolase_1"/>
    <property type="match status" value="1"/>
</dbReference>
<dbReference type="PANTHER" id="PTHR43329">
    <property type="entry name" value="EPOXIDE HYDROLASE"/>
    <property type="match status" value="1"/>
</dbReference>
<dbReference type="InterPro" id="IPR002410">
    <property type="entry name" value="Peptidase_S33"/>
</dbReference>
<dbReference type="OrthoDB" id="53505at2"/>
<dbReference type="InterPro" id="IPR029058">
    <property type="entry name" value="AB_hydrolase_fold"/>
</dbReference>
<gene>
    <name evidence="4" type="ORF">EJP82_15350</name>
</gene>
<accession>A0A3S1BMS0</accession>
<feature type="domain" description="AB hydrolase-1" evidence="3">
    <location>
        <begin position="66"/>
        <end position="341"/>
    </location>
</feature>
<dbReference type="PRINTS" id="PR00793">
    <property type="entry name" value="PROAMNOPTASE"/>
</dbReference>
<dbReference type="SUPFAM" id="SSF53474">
    <property type="entry name" value="alpha/beta-Hydrolases"/>
    <property type="match status" value="1"/>
</dbReference>